<organism evidence="2 3">
    <name type="scientific">Agrobacterium tumefaciens</name>
    <dbReference type="NCBI Taxonomy" id="358"/>
    <lineage>
        <taxon>Bacteria</taxon>
        <taxon>Pseudomonadati</taxon>
        <taxon>Pseudomonadota</taxon>
        <taxon>Alphaproteobacteria</taxon>
        <taxon>Hyphomicrobiales</taxon>
        <taxon>Rhizobiaceae</taxon>
        <taxon>Rhizobium/Agrobacterium group</taxon>
        <taxon>Agrobacterium</taxon>
        <taxon>Agrobacterium tumefaciens complex</taxon>
    </lineage>
</organism>
<dbReference type="Gene3D" id="3.30.2310.20">
    <property type="entry name" value="RelE-like"/>
    <property type="match status" value="1"/>
</dbReference>
<dbReference type="Pfam" id="PF05016">
    <property type="entry name" value="ParE_toxin"/>
    <property type="match status" value="1"/>
</dbReference>
<evidence type="ECO:0000313" key="2">
    <source>
        <dbReference type="EMBL" id="WGM59933.1"/>
    </source>
</evidence>
<dbReference type="InterPro" id="IPR007712">
    <property type="entry name" value="RelE/ParE_toxin"/>
</dbReference>
<dbReference type="RefSeq" id="WP_236760862.1">
    <property type="nucleotide sequence ID" value="NZ_CP122962.1"/>
</dbReference>
<dbReference type="EMBL" id="CP122962">
    <property type="protein sequence ID" value="WGM59933.1"/>
    <property type="molecule type" value="Genomic_DNA"/>
</dbReference>
<name>A0AAF0K8G2_AGRTU</name>
<accession>A0AAF0K8G2</accession>
<proteinExistence type="predicted"/>
<sequence length="102" mass="11971">MKRRRLVVTARALDDLLADHNYIAQFNPVAARRFLDDINVKMISLARYGITGVPRSFAPNLRAFPYRDRCIYFIVDDKKMYVLRVLHGHQDISAEDFKQEEN</sequence>
<gene>
    <name evidence="2" type="ORF">CFBP5506_03540</name>
</gene>
<evidence type="ECO:0000313" key="3">
    <source>
        <dbReference type="Proteomes" id="UP000305410"/>
    </source>
</evidence>
<dbReference type="AlphaFoldDB" id="A0AAF0K8G2"/>
<dbReference type="Proteomes" id="UP000305410">
    <property type="component" value="Chromosome Circular"/>
</dbReference>
<dbReference type="InterPro" id="IPR035093">
    <property type="entry name" value="RelE/ParE_toxin_dom_sf"/>
</dbReference>
<evidence type="ECO:0000256" key="1">
    <source>
        <dbReference type="ARBA" id="ARBA00022649"/>
    </source>
</evidence>
<reference evidence="2" key="2">
    <citation type="submission" date="2023-04" db="EMBL/GenBank/DDBJ databases">
        <title>Complete genome sequence of Agrobacterium salinitolerans CFBP5506.</title>
        <authorList>
            <person name="Yen H.-C."/>
            <person name="Yan X.-H."/>
            <person name="Lai E.-M."/>
            <person name="Kuo C.-H."/>
        </authorList>
    </citation>
    <scope>NUCLEOTIDE SEQUENCE</scope>
    <source>
        <strain evidence="2">CFBP5506</strain>
    </source>
</reference>
<keyword evidence="1" id="KW-1277">Toxin-antitoxin system</keyword>
<protein>
    <submittedName>
        <fullName evidence="2">Type II toxin-antitoxin system RelE/ParE family toxin</fullName>
    </submittedName>
</protein>
<reference evidence="2" key="1">
    <citation type="submission" date="2019-04" db="EMBL/GenBank/DDBJ databases">
        <authorList>
            <person name="Chiang H.-Y."/>
            <person name="Huang Y.-Y."/>
            <person name="Chou L."/>
            <person name="Lai E.-M."/>
            <person name="Kuo C.-H."/>
        </authorList>
    </citation>
    <scope>NUCLEOTIDE SEQUENCE</scope>
    <source>
        <strain evidence="2">CFBP5506</strain>
    </source>
</reference>